<feature type="domain" description="Luciferase-like" evidence="2">
    <location>
        <begin position="5"/>
        <end position="295"/>
    </location>
</feature>
<keyword evidence="4" id="KW-1185">Reference proteome</keyword>
<evidence type="ECO:0000256" key="1">
    <source>
        <dbReference type="ARBA" id="ARBA00023002"/>
    </source>
</evidence>
<sequence length="326" mass="36265">MRADMKFGYTLLCEQTPPKQLIEDLVGAEEIGFDYSVISDHYFPWLEEQGHSAYAWSVLGALAQATDRIPMMTFVTCPIMRYHPAVVAQKAATVGILSDGRFTLGLGAGENLNEHIVGRGWPSVDIRHEMFTEAVEIIKELFRGDYVNYRGRHYTVDSAKIWDLPEQPVPIGMAAAGPRAGRLAAKYADVFISDQPVGDVVKIFKAKGGEGKPAYGQIPVSYGTDADEAKEIAHKFWKFSAPGWKVMSELPGPKNFEANSGTVTPDDVAKSAPYGDDVGRYVEAVQQWKDAGFTHISFCQSGHDRQKDFRRWAEVELLPELRERFG</sequence>
<dbReference type="PANTHER" id="PTHR43244:SF1">
    <property type="entry name" value="5,10-METHYLENETETRAHYDROMETHANOPTERIN REDUCTASE"/>
    <property type="match status" value="1"/>
</dbReference>
<evidence type="ECO:0000313" key="4">
    <source>
        <dbReference type="Proteomes" id="UP001501509"/>
    </source>
</evidence>
<dbReference type="Gene3D" id="3.20.20.30">
    <property type="entry name" value="Luciferase-like domain"/>
    <property type="match status" value="1"/>
</dbReference>
<dbReference type="Proteomes" id="UP001501509">
    <property type="component" value="Unassembled WGS sequence"/>
</dbReference>
<protein>
    <submittedName>
        <fullName evidence="3">LLM class F420-dependent oxidoreductase</fullName>
    </submittedName>
</protein>
<gene>
    <name evidence="3" type="ORF">GCM10010411_12070</name>
</gene>
<dbReference type="SUPFAM" id="SSF51679">
    <property type="entry name" value="Bacterial luciferase-like"/>
    <property type="match status" value="1"/>
</dbReference>
<dbReference type="InterPro" id="IPR036661">
    <property type="entry name" value="Luciferase-like_sf"/>
</dbReference>
<keyword evidence="1" id="KW-0560">Oxidoreductase</keyword>
<reference evidence="4" key="1">
    <citation type="journal article" date="2019" name="Int. J. Syst. Evol. Microbiol.">
        <title>The Global Catalogue of Microorganisms (GCM) 10K type strain sequencing project: providing services to taxonomists for standard genome sequencing and annotation.</title>
        <authorList>
            <consortium name="The Broad Institute Genomics Platform"/>
            <consortium name="The Broad Institute Genome Sequencing Center for Infectious Disease"/>
            <person name="Wu L."/>
            <person name="Ma J."/>
        </authorList>
    </citation>
    <scope>NUCLEOTIDE SEQUENCE [LARGE SCALE GENOMIC DNA]</scope>
    <source>
        <strain evidence="4">JCM 6833</strain>
    </source>
</reference>
<dbReference type="InterPro" id="IPR019945">
    <property type="entry name" value="F420_G6P_DH-rel"/>
</dbReference>
<evidence type="ECO:0000313" key="3">
    <source>
        <dbReference type="EMBL" id="GAA2581096.1"/>
    </source>
</evidence>
<comment type="caution">
    <text evidence="3">The sequence shown here is derived from an EMBL/GenBank/DDBJ whole genome shotgun (WGS) entry which is preliminary data.</text>
</comment>
<dbReference type="InterPro" id="IPR011251">
    <property type="entry name" value="Luciferase-like_dom"/>
</dbReference>
<dbReference type="EMBL" id="BAAATD010000001">
    <property type="protein sequence ID" value="GAA2581096.1"/>
    <property type="molecule type" value="Genomic_DNA"/>
</dbReference>
<dbReference type="PANTHER" id="PTHR43244">
    <property type="match status" value="1"/>
</dbReference>
<dbReference type="InterPro" id="IPR050564">
    <property type="entry name" value="F420-G6PD/mer"/>
</dbReference>
<accession>A0ABP6BPT0</accession>
<dbReference type="NCBIfam" id="TIGR03557">
    <property type="entry name" value="F420_G6P_family"/>
    <property type="match status" value="1"/>
</dbReference>
<name>A0ABP6BPT0_9ACTN</name>
<proteinExistence type="predicted"/>
<dbReference type="Pfam" id="PF00296">
    <property type="entry name" value="Bac_luciferase"/>
    <property type="match status" value="1"/>
</dbReference>
<evidence type="ECO:0000259" key="2">
    <source>
        <dbReference type="Pfam" id="PF00296"/>
    </source>
</evidence>
<dbReference type="CDD" id="cd01097">
    <property type="entry name" value="Tetrahydromethanopterin_reductase"/>
    <property type="match status" value="1"/>
</dbReference>
<organism evidence="3 4">
    <name type="scientific">Actinomadura fulvescens</name>
    <dbReference type="NCBI Taxonomy" id="46160"/>
    <lineage>
        <taxon>Bacteria</taxon>
        <taxon>Bacillati</taxon>
        <taxon>Actinomycetota</taxon>
        <taxon>Actinomycetes</taxon>
        <taxon>Streptosporangiales</taxon>
        <taxon>Thermomonosporaceae</taxon>
        <taxon>Actinomadura</taxon>
    </lineage>
</organism>